<dbReference type="PANTHER" id="PTHR42788:SF13">
    <property type="entry name" value="ALIPHATIC SULFONATES IMPORT ATP-BINDING PROTEIN SSUB"/>
    <property type="match status" value="1"/>
</dbReference>
<comment type="caution">
    <text evidence="6">The sequence shown here is derived from an EMBL/GenBank/DDBJ whole genome shotgun (WGS) entry which is preliminary data.</text>
</comment>
<evidence type="ECO:0000256" key="2">
    <source>
        <dbReference type="ARBA" id="ARBA00022741"/>
    </source>
</evidence>
<keyword evidence="2" id="KW-0547">Nucleotide-binding</keyword>
<dbReference type="InterPro" id="IPR050166">
    <property type="entry name" value="ABC_transporter_ATP-bind"/>
</dbReference>
<dbReference type="SMART" id="SM00382">
    <property type="entry name" value="AAA"/>
    <property type="match status" value="1"/>
</dbReference>
<evidence type="ECO:0000256" key="4">
    <source>
        <dbReference type="SAM" id="SignalP"/>
    </source>
</evidence>
<accession>A0ABD3M9E5</accession>
<feature type="chain" id="PRO_5044798549" description="AAA+ ATPase domain-containing protein" evidence="4">
    <location>
        <begin position="20"/>
        <end position="435"/>
    </location>
</feature>
<proteinExistence type="predicted"/>
<sequence length="435" mass="46599">MSLSVVVGLLLLLVQSSAALSLPGGQVFRHHLSLSSSLSSVSFLLPSSASAAIPPSSLFAAVDDYDYDASHQLSRQQQLEVSSSSPAQSAATTATTLRIPPLPSRVVVNNVSHKYPITLMHKLFSSMPEREYAIRNITISFGHSNNIDDRDDDDDDDEDDNGVILLVGRSGSGKSTLLRLLSGIECPNADGCIVLNGRTMPSASKKTGMMPGLPSWVKMGIPQLQSPSGIGQGEKIEARAAIQPVILEGKPDFDDSQSVLERIVQVGKDAVSRFEKYAGREQQHRSDATTIMPPPPLLTQHHHAKIASLVTLTTRQISCRPSELSPSGEYLFGIACGCIMSMAPSVAASCNSIYNGKGENGDYVGVHYPILLLDELFDTEHPNIAESCSNGMLNLIRVGGVILSATHRPGHFRGISSRTITLSSGKVLGRIDETF</sequence>
<dbReference type="GO" id="GO:0005524">
    <property type="term" value="F:ATP binding"/>
    <property type="evidence" value="ECO:0007669"/>
    <property type="project" value="UniProtKB-KW"/>
</dbReference>
<evidence type="ECO:0000259" key="5">
    <source>
        <dbReference type="SMART" id="SM00382"/>
    </source>
</evidence>
<dbReference type="Proteomes" id="UP001530293">
    <property type="component" value="Unassembled WGS sequence"/>
</dbReference>
<dbReference type="EMBL" id="JALLBG020000172">
    <property type="protein sequence ID" value="KAL3760720.1"/>
    <property type="molecule type" value="Genomic_DNA"/>
</dbReference>
<dbReference type="Gene3D" id="3.40.50.300">
    <property type="entry name" value="P-loop containing nucleotide triphosphate hydrolases"/>
    <property type="match status" value="1"/>
</dbReference>
<feature type="domain" description="AAA+ ATPase" evidence="5">
    <location>
        <begin position="160"/>
        <end position="426"/>
    </location>
</feature>
<dbReference type="SUPFAM" id="SSF52540">
    <property type="entry name" value="P-loop containing nucleoside triphosphate hydrolases"/>
    <property type="match status" value="1"/>
</dbReference>
<keyword evidence="4" id="KW-0732">Signal</keyword>
<evidence type="ECO:0000313" key="6">
    <source>
        <dbReference type="EMBL" id="KAL3760720.1"/>
    </source>
</evidence>
<protein>
    <recommendedName>
        <fullName evidence="5">AAA+ ATPase domain-containing protein</fullName>
    </recommendedName>
</protein>
<keyword evidence="3" id="KW-0067">ATP-binding</keyword>
<keyword evidence="7" id="KW-1185">Reference proteome</keyword>
<organism evidence="6 7">
    <name type="scientific">Discostella pseudostelligera</name>
    <dbReference type="NCBI Taxonomy" id="259834"/>
    <lineage>
        <taxon>Eukaryota</taxon>
        <taxon>Sar</taxon>
        <taxon>Stramenopiles</taxon>
        <taxon>Ochrophyta</taxon>
        <taxon>Bacillariophyta</taxon>
        <taxon>Coscinodiscophyceae</taxon>
        <taxon>Thalassiosirophycidae</taxon>
        <taxon>Stephanodiscales</taxon>
        <taxon>Stephanodiscaceae</taxon>
        <taxon>Discostella</taxon>
    </lineage>
</organism>
<evidence type="ECO:0000256" key="1">
    <source>
        <dbReference type="ARBA" id="ARBA00022448"/>
    </source>
</evidence>
<dbReference type="PANTHER" id="PTHR42788">
    <property type="entry name" value="TAURINE IMPORT ATP-BINDING PROTEIN-RELATED"/>
    <property type="match status" value="1"/>
</dbReference>
<name>A0ABD3M9E5_9STRA</name>
<keyword evidence="1" id="KW-0813">Transport</keyword>
<evidence type="ECO:0000256" key="3">
    <source>
        <dbReference type="ARBA" id="ARBA00022840"/>
    </source>
</evidence>
<evidence type="ECO:0000313" key="7">
    <source>
        <dbReference type="Proteomes" id="UP001530293"/>
    </source>
</evidence>
<feature type="signal peptide" evidence="4">
    <location>
        <begin position="1"/>
        <end position="19"/>
    </location>
</feature>
<dbReference type="AlphaFoldDB" id="A0ABD3M9E5"/>
<gene>
    <name evidence="6" type="ORF">ACHAWU_003628</name>
</gene>
<reference evidence="6 7" key="1">
    <citation type="submission" date="2024-10" db="EMBL/GenBank/DDBJ databases">
        <title>Updated reference genomes for cyclostephanoid diatoms.</title>
        <authorList>
            <person name="Roberts W.R."/>
            <person name="Alverson A.J."/>
        </authorList>
    </citation>
    <scope>NUCLEOTIDE SEQUENCE [LARGE SCALE GENOMIC DNA]</scope>
    <source>
        <strain evidence="6 7">AJA232-27</strain>
    </source>
</reference>
<dbReference type="InterPro" id="IPR003593">
    <property type="entry name" value="AAA+_ATPase"/>
</dbReference>
<dbReference type="InterPro" id="IPR003439">
    <property type="entry name" value="ABC_transporter-like_ATP-bd"/>
</dbReference>
<dbReference type="InterPro" id="IPR027417">
    <property type="entry name" value="P-loop_NTPase"/>
</dbReference>
<dbReference type="Pfam" id="PF00005">
    <property type="entry name" value="ABC_tran"/>
    <property type="match status" value="1"/>
</dbReference>